<reference evidence="7 8" key="1">
    <citation type="journal article" date="2015" name="Genome Announc.">
        <title>Genome Sequences of Oblitimonas alkaliphila gen. nov. sp. nov. (Proposed), a Novel Bacterium of the Pseudomonadaceae Family.</title>
        <authorList>
            <person name="Lauer A.C."/>
            <person name="Nicholson A.C."/>
            <person name="Humrighouse B.W."/>
            <person name="Emery B."/>
            <person name="Drobish A."/>
            <person name="Juieng P."/>
            <person name="Loparev V."/>
            <person name="McQuiston J.R."/>
        </authorList>
    </citation>
    <scope>NUCLEOTIDE SEQUENCE [LARGE SCALE GENOMIC DNA]</scope>
    <source>
        <strain evidence="7 8">E5571</strain>
    </source>
</reference>
<organism evidence="7 8">
    <name type="scientific">Thiopseudomonas alkaliphila</name>
    <dbReference type="NCBI Taxonomy" id="1697053"/>
    <lineage>
        <taxon>Bacteria</taxon>
        <taxon>Pseudomonadati</taxon>
        <taxon>Pseudomonadota</taxon>
        <taxon>Gammaproteobacteria</taxon>
        <taxon>Pseudomonadales</taxon>
        <taxon>Pseudomonadaceae</taxon>
        <taxon>Thiopseudomonas</taxon>
    </lineage>
</organism>
<protein>
    <submittedName>
        <fullName evidence="7">AraC family transcriptional regulator</fullName>
    </submittedName>
</protein>
<dbReference type="PRINTS" id="PR00032">
    <property type="entry name" value="HTHARAC"/>
</dbReference>
<keyword evidence="2" id="KW-0805">Transcription regulation</keyword>
<dbReference type="Proteomes" id="UP000063953">
    <property type="component" value="Chromosome"/>
</dbReference>
<dbReference type="Gene3D" id="1.10.10.60">
    <property type="entry name" value="Homeodomain-like"/>
    <property type="match status" value="1"/>
</dbReference>
<dbReference type="Pfam" id="PF02311">
    <property type="entry name" value="AraC_binding"/>
    <property type="match status" value="1"/>
</dbReference>
<dbReference type="STRING" id="1697053.AKN87_10260"/>
<dbReference type="InterPro" id="IPR020449">
    <property type="entry name" value="Tscrpt_reg_AraC-type_HTH"/>
</dbReference>
<dbReference type="EMBL" id="CP012365">
    <property type="protein sequence ID" value="AKX59852.1"/>
    <property type="molecule type" value="Genomic_DNA"/>
</dbReference>
<evidence type="ECO:0000256" key="5">
    <source>
        <dbReference type="ARBA" id="ARBA00023163"/>
    </source>
</evidence>
<evidence type="ECO:0000256" key="3">
    <source>
        <dbReference type="ARBA" id="ARBA00023125"/>
    </source>
</evidence>
<keyword evidence="1" id="KW-0678">Repressor</keyword>
<sequence length="259" mass="29287">MQKKYLSIPEISDLPSTVYFRYDEFGADTHAAPHQHSWGQLNYTARGVMQLEVEGQVYLSPPSYAVWVPPHHQHSCYNREAVIYRSVYIAASACEQLPLQLCAVAMSDILKAILNDFAQRDVKHPMTLADQNLAQVLLDQLQLAPIEQAYLPYGSSPQVNQILHSLRLQPANNATLADWAEQVFVSERTLARTFLRELGMSFGEWRQRLRFLAALEGLEQGQSVKALAFDLGYSSSSAFISMFQRHAGCTPEAYRHQQN</sequence>
<dbReference type="SUPFAM" id="SSF51182">
    <property type="entry name" value="RmlC-like cupins"/>
    <property type="match status" value="1"/>
</dbReference>
<keyword evidence="5" id="KW-0804">Transcription</keyword>
<dbReference type="PANTHER" id="PTHR11019">
    <property type="entry name" value="HTH-TYPE TRANSCRIPTIONAL REGULATOR NIMR"/>
    <property type="match status" value="1"/>
</dbReference>
<keyword evidence="8" id="KW-1185">Reference proteome</keyword>
<dbReference type="Pfam" id="PF12833">
    <property type="entry name" value="HTH_18"/>
    <property type="match status" value="1"/>
</dbReference>
<dbReference type="CDD" id="cd06124">
    <property type="entry name" value="cupin_NimR-like_N"/>
    <property type="match status" value="1"/>
</dbReference>
<dbReference type="InterPro" id="IPR018060">
    <property type="entry name" value="HTH_AraC"/>
</dbReference>
<proteinExistence type="predicted"/>
<accession>A0A0K1XFA0</accession>
<dbReference type="RefSeq" id="WP_053101025.1">
    <property type="nucleotide sequence ID" value="NZ_CP012365.1"/>
</dbReference>
<dbReference type="PROSITE" id="PS01124">
    <property type="entry name" value="HTH_ARAC_FAMILY_2"/>
    <property type="match status" value="1"/>
</dbReference>
<dbReference type="SUPFAM" id="SSF46689">
    <property type="entry name" value="Homeodomain-like"/>
    <property type="match status" value="1"/>
</dbReference>
<gene>
    <name evidence="7" type="ORF">AKN88_07870</name>
</gene>
<dbReference type="PANTHER" id="PTHR11019:SF190">
    <property type="entry name" value="ARAC-FAMILY REGULATORY PROTEIN"/>
    <property type="match status" value="1"/>
</dbReference>
<dbReference type="FunFam" id="1.10.10.60:FF:000132">
    <property type="entry name" value="AraC family transcriptional regulator"/>
    <property type="match status" value="1"/>
</dbReference>
<evidence type="ECO:0000313" key="7">
    <source>
        <dbReference type="EMBL" id="AKX59852.1"/>
    </source>
</evidence>
<name>A0A0K1XFA0_9GAMM</name>
<feature type="domain" description="HTH araC/xylS-type" evidence="6">
    <location>
        <begin position="160"/>
        <end position="257"/>
    </location>
</feature>
<evidence type="ECO:0000259" key="6">
    <source>
        <dbReference type="PROSITE" id="PS01124"/>
    </source>
</evidence>
<dbReference type="PATRIC" id="fig|1698449.3.peg.1581"/>
<dbReference type="AlphaFoldDB" id="A0A0K1XFA0"/>
<dbReference type="InterPro" id="IPR003313">
    <property type="entry name" value="AraC-bd"/>
</dbReference>
<evidence type="ECO:0000256" key="2">
    <source>
        <dbReference type="ARBA" id="ARBA00023015"/>
    </source>
</evidence>
<dbReference type="InterPro" id="IPR011051">
    <property type="entry name" value="RmlC_Cupin_sf"/>
</dbReference>
<dbReference type="InterPro" id="IPR014710">
    <property type="entry name" value="RmlC-like_jellyroll"/>
</dbReference>
<dbReference type="Gene3D" id="2.60.120.10">
    <property type="entry name" value="Jelly Rolls"/>
    <property type="match status" value="1"/>
</dbReference>
<evidence type="ECO:0000256" key="1">
    <source>
        <dbReference type="ARBA" id="ARBA00022491"/>
    </source>
</evidence>
<evidence type="ECO:0000313" key="8">
    <source>
        <dbReference type="Proteomes" id="UP000063953"/>
    </source>
</evidence>
<keyword evidence="4" id="KW-0010">Activator</keyword>
<evidence type="ECO:0000256" key="4">
    <source>
        <dbReference type="ARBA" id="ARBA00023159"/>
    </source>
</evidence>
<dbReference type="SMART" id="SM00342">
    <property type="entry name" value="HTH_ARAC"/>
    <property type="match status" value="1"/>
</dbReference>
<keyword evidence="3" id="KW-0238">DNA-binding</keyword>
<dbReference type="GO" id="GO:0003700">
    <property type="term" value="F:DNA-binding transcription factor activity"/>
    <property type="evidence" value="ECO:0007669"/>
    <property type="project" value="InterPro"/>
</dbReference>
<dbReference type="InterPro" id="IPR009057">
    <property type="entry name" value="Homeodomain-like_sf"/>
</dbReference>
<dbReference type="GO" id="GO:0043565">
    <property type="term" value="F:sequence-specific DNA binding"/>
    <property type="evidence" value="ECO:0007669"/>
    <property type="project" value="InterPro"/>
</dbReference>